<keyword evidence="3" id="KW-0804">Transcription</keyword>
<dbReference type="EMBL" id="FRAP01000009">
    <property type="protein sequence ID" value="SHK62797.1"/>
    <property type="molecule type" value="Genomic_DNA"/>
</dbReference>
<dbReference type="Gene3D" id="1.10.357.10">
    <property type="entry name" value="Tetracycline Repressor, domain 2"/>
    <property type="match status" value="1"/>
</dbReference>
<evidence type="ECO:0000313" key="6">
    <source>
        <dbReference type="EMBL" id="SHK62797.1"/>
    </source>
</evidence>
<dbReference type="InterPro" id="IPR050109">
    <property type="entry name" value="HTH-type_TetR-like_transc_reg"/>
</dbReference>
<dbReference type="InterPro" id="IPR009057">
    <property type="entry name" value="Homeodomain-like_sf"/>
</dbReference>
<evidence type="ECO:0000256" key="3">
    <source>
        <dbReference type="ARBA" id="ARBA00023163"/>
    </source>
</evidence>
<evidence type="ECO:0000256" key="4">
    <source>
        <dbReference type="PROSITE-ProRule" id="PRU00335"/>
    </source>
</evidence>
<feature type="domain" description="HTH tetR-type" evidence="5">
    <location>
        <begin position="12"/>
        <end position="72"/>
    </location>
</feature>
<organism evidence="6 7">
    <name type="scientific">Pseudonocardia thermophila</name>
    <dbReference type="NCBI Taxonomy" id="1848"/>
    <lineage>
        <taxon>Bacteria</taxon>
        <taxon>Bacillati</taxon>
        <taxon>Actinomycetota</taxon>
        <taxon>Actinomycetes</taxon>
        <taxon>Pseudonocardiales</taxon>
        <taxon>Pseudonocardiaceae</taxon>
        <taxon>Pseudonocardia</taxon>
    </lineage>
</organism>
<dbReference type="PANTHER" id="PTHR30055:SF226">
    <property type="entry name" value="HTH-TYPE TRANSCRIPTIONAL REGULATOR PKSA"/>
    <property type="match status" value="1"/>
</dbReference>
<keyword evidence="2 4" id="KW-0238">DNA-binding</keyword>
<dbReference type="PROSITE" id="PS50977">
    <property type="entry name" value="HTH_TETR_2"/>
    <property type="match status" value="1"/>
</dbReference>
<dbReference type="InterPro" id="IPR001647">
    <property type="entry name" value="HTH_TetR"/>
</dbReference>
<dbReference type="Proteomes" id="UP000184363">
    <property type="component" value="Unassembled WGS sequence"/>
</dbReference>
<dbReference type="GO" id="GO:0003700">
    <property type="term" value="F:DNA-binding transcription factor activity"/>
    <property type="evidence" value="ECO:0007669"/>
    <property type="project" value="TreeGrafter"/>
</dbReference>
<dbReference type="AlphaFoldDB" id="A0A1M6U0S1"/>
<accession>A0A1M6U0S1</accession>
<evidence type="ECO:0000259" key="5">
    <source>
        <dbReference type="PROSITE" id="PS50977"/>
    </source>
</evidence>
<evidence type="ECO:0000256" key="2">
    <source>
        <dbReference type="ARBA" id="ARBA00023125"/>
    </source>
</evidence>
<gene>
    <name evidence="6" type="ORF">SAMN05443637_10963</name>
</gene>
<dbReference type="RefSeq" id="WP_234997226.1">
    <property type="nucleotide sequence ID" value="NZ_CALGVN010000044.1"/>
</dbReference>
<name>A0A1M6U0S1_PSETH</name>
<proteinExistence type="predicted"/>
<evidence type="ECO:0000313" key="7">
    <source>
        <dbReference type="Proteomes" id="UP000184363"/>
    </source>
</evidence>
<feature type="DNA-binding region" description="H-T-H motif" evidence="4">
    <location>
        <begin position="35"/>
        <end position="54"/>
    </location>
</feature>
<dbReference type="Pfam" id="PF21943">
    <property type="entry name" value="TetR_C_46"/>
    <property type="match status" value="1"/>
</dbReference>
<evidence type="ECO:0000256" key="1">
    <source>
        <dbReference type="ARBA" id="ARBA00023015"/>
    </source>
</evidence>
<protein>
    <submittedName>
        <fullName evidence="6">Transcriptional regulator, TetR family</fullName>
    </submittedName>
</protein>
<dbReference type="Pfam" id="PF00440">
    <property type="entry name" value="TetR_N"/>
    <property type="match status" value="1"/>
</dbReference>
<dbReference type="STRING" id="1848.SAMN05443637_10963"/>
<dbReference type="GO" id="GO:0000976">
    <property type="term" value="F:transcription cis-regulatory region binding"/>
    <property type="evidence" value="ECO:0007669"/>
    <property type="project" value="TreeGrafter"/>
</dbReference>
<sequence>MVAHPPRRMSPQRRREHLIEATLELFATVGPEQVGVREITRAADVSRALFYRYFSGIEELRVAALSAIVRELGASIADPVGATPLDQLRSAVNAFLDVAEKHAKAYVALLRSGSVVASGDTAALVDGVREQIVRLVVERSGVPAPSPLFLMTVRGWVALAESATVSWQQDRSVPRDQLVEWLVGQLRAMLAENARHEQVPAVSF</sequence>
<keyword evidence="7" id="KW-1185">Reference proteome</keyword>
<dbReference type="PANTHER" id="PTHR30055">
    <property type="entry name" value="HTH-TYPE TRANSCRIPTIONAL REGULATOR RUTR"/>
    <property type="match status" value="1"/>
</dbReference>
<dbReference type="InterPro" id="IPR054129">
    <property type="entry name" value="DesT_TetR_C"/>
</dbReference>
<keyword evidence="1" id="KW-0805">Transcription regulation</keyword>
<reference evidence="6 7" key="1">
    <citation type="submission" date="2016-11" db="EMBL/GenBank/DDBJ databases">
        <authorList>
            <person name="Jaros S."/>
            <person name="Januszkiewicz K."/>
            <person name="Wedrychowicz H."/>
        </authorList>
    </citation>
    <scope>NUCLEOTIDE SEQUENCE [LARGE SCALE GENOMIC DNA]</scope>
    <source>
        <strain evidence="6 7">DSM 43832</strain>
    </source>
</reference>
<dbReference type="SUPFAM" id="SSF46689">
    <property type="entry name" value="Homeodomain-like"/>
    <property type="match status" value="1"/>
</dbReference>